<keyword evidence="9" id="KW-0547">Nucleotide-binding</keyword>
<dbReference type="PANTHER" id="PTHR43014">
    <property type="entry name" value="MERCURIC REDUCTASE"/>
    <property type="match status" value="1"/>
</dbReference>
<dbReference type="InterPro" id="IPR012999">
    <property type="entry name" value="Pyr_OxRdtase_I_AS"/>
</dbReference>
<dbReference type="FunFam" id="3.30.390.30:FF:000001">
    <property type="entry name" value="Dihydrolipoyl dehydrogenase"/>
    <property type="match status" value="1"/>
</dbReference>
<dbReference type="SUPFAM" id="SSF51905">
    <property type="entry name" value="FAD/NAD(P)-binding domain"/>
    <property type="match status" value="1"/>
</dbReference>
<dbReference type="OrthoDB" id="9800167at2"/>
<dbReference type="Proteomes" id="UP000295310">
    <property type="component" value="Unassembled WGS sequence"/>
</dbReference>
<comment type="caution">
    <text evidence="14">The sequence shown here is derived from an EMBL/GenBank/DDBJ whole genome shotgun (WGS) entry which is preliminary data.</text>
</comment>
<evidence type="ECO:0000256" key="3">
    <source>
        <dbReference type="ARBA" id="ARBA00022827"/>
    </source>
</evidence>
<name>A0A4R6BBC0_9STAP</name>
<keyword evidence="2 11" id="KW-0285">Flavoprotein</keyword>
<dbReference type="SUPFAM" id="SSF55424">
    <property type="entry name" value="FAD/NAD-linked reductases, dimerisation (C-terminal) domain"/>
    <property type="match status" value="1"/>
</dbReference>
<evidence type="ECO:0000256" key="7">
    <source>
        <dbReference type="ARBA" id="ARBA00023284"/>
    </source>
</evidence>
<dbReference type="RefSeq" id="WP_133432535.1">
    <property type="nucleotide sequence ID" value="NZ_SCWA01000018.1"/>
</dbReference>
<dbReference type="PANTHER" id="PTHR43014:SF4">
    <property type="entry name" value="PYRIDINE NUCLEOTIDE-DISULFIDE OXIDOREDUCTASE RCLA-RELATED"/>
    <property type="match status" value="1"/>
</dbReference>
<feature type="domain" description="Pyridine nucleotide-disulphide oxidoreductase dimerisation" evidence="12">
    <location>
        <begin position="328"/>
        <end position="435"/>
    </location>
</feature>
<dbReference type="InterPro" id="IPR001100">
    <property type="entry name" value="Pyr_nuc-diS_OxRdtase"/>
</dbReference>
<dbReference type="PRINTS" id="PR00368">
    <property type="entry name" value="FADPNR"/>
</dbReference>
<evidence type="ECO:0000259" key="12">
    <source>
        <dbReference type="Pfam" id="PF02852"/>
    </source>
</evidence>
<evidence type="ECO:0000313" key="15">
    <source>
        <dbReference type="Proteomes" id="UP000295310"/>
    </source>
</evidence>
<evidence type="ECO:0000256" key="5">
    <source>
        <dbReference type="ARBA" id="ARBA00023002"/>
    </source>
</evidence>
<dbReference type="GO" id="GO:0016668">
    <property type="term" value="F:oxidoreductase activity, acting on a sulfur group of donors, NAD(P) as acceptor"/>
    <property type="evidence" value="ECO:0007669"/>
    <property type="project" value="InterPro"/>
</dbReference>
<keyword evidence="7 11" id="KW-0676">Redox-active center</keyword>
<reference evidence="14 15" key="1">
    <citation type="submission" date="2019-01" db="EMBL/GenBank/DDBJ databases">
        <title>Draft genome sequences of the type strains of six Macrococcus species.</title>
        <authorList>
            <person name="Mazhar S."/>
            <person name="Altermann E."/>
            <person name="Hill C."/>
            <person name="Mcauliffe O."/>
        </authorList>
    </citation>
    <scope>NUCLEOTIDE SEQUENCE [LARGE SCALE GENOMIC DNA]</scope>
    <source>
        <strain evidence="14 15">CCM4811</strain>
    </source>
</reference>
<feature type="binding site" evidence="9">
    <location>
        <position position="292"/>
    </location>
    <ligand>
        <name>FAD</name>
        <dbReference type="ChEBI" id="CHEBI:57692"/>
    </ligand>
</feature>
<keyword evidence="4" id="KW-0521">NADP</keyword>
<evidence type="ECO:0000313" key="14">
    <source>
        <dbReference type="EMBL" id="TDL94268.1"/>
    </source>
</evidence>
<proteinExistence type="inferred from homology"/>
<dbReference type="GO" id="GO:0003955">
    <property type="term" value="F:NAD(P)H dehydrogenase (quinone) activity"/>
    <property type="evidence" value="ECO:0007669"/>
    <property type="project" value="TreeGrafter"/>
</dbReference>
<evidence type="ECO:0000256" key="11">
    <source>
        <dbReference type="RuleBase" id="RU003691"/>
    </source>
</evidence>
<keyword evidence="6" id="KW-1015">Disulfide bond</keyword>
<organism evidence="14 15">
    <name type="scientific">Macrococcus brunensis</name>
    <dbReference type="NCBI Taxonomy" id="198483"/>
    <lineage>
        <taxon>Bacteria</taxon>
        <taxon>Bacillati</taxon>
        <taxon>Bacillota</taxon>
        <taxon>Bacilli</taxon>
        <taxon>Bacillales</taxon>
        <taxon>Staphylococcaceae</taxon>
        <taxon>Macrococcus</taxon>
    </lineage>
</organism>
<dbReference type="Gene3D" id="3.50.50.60">
    <property type="entry name" value="FAD/NAD(P)-binding domain"/>
    <property type="match status" value="2"/>
</dbReference>
<dbReference type="InterPro" id="IPR036188">
    <property type="entry name" value="FAD/NAD-bd_sf"/>
</dbReference>
<dbReference type="InterPro" id="IPR023753">
    <property type="entry name" value="FAD/NAD-binding_dom"/>
</dbReference>
<evidence type="ECO:0000256" key="6">
    <source>
        <dbReference type="ARBA" id="ARBA00023157"/>
    </source>
</evidence>
<protein>
    <submittedName>
        <fullName evidence="14">FAD-containing oxidoreductase</fullName>
    </submittedName>
</protein>
<feature type="disulfide bond" description="Redox-active" evidence="10">
    <location>
        <begin position="43"/>
        <end position="48"/>
    </location>
</feature>
<accession>A0A4R6BBC0</accession>
<dbReference type="NCBIfam" id="NF041853">
    <property type="entry name" value="hythiocyan_redase_MerA"/>
    <property type="match status" value="1"/>
</dbReference>
<dbReference type="PRINTS" id="PR00411">
    <property type="entry name" value="PNDRDTASEI"/>
</dbReference>
<gene>
    <name evidence="14" type="ORF">ERX27_09155</name>
</gene>
<feature type="binding site" evidence="9">
    <location>
        <position position="252"/>
    </location>
    <ligand>
        <name>NAD(+)</name>
        <dbReference type="ChEBI" id="CHEBI:57540"/>
    </ligand>
</feature>
<evidence type="ECO:0000256" key="10">
    <source>
        <dbReference type="PIRSR" id="PIRSR000350-4"/>
    </source>
</evidence>
<dbReference type="InterPro" id="IPR004099">
    <property type="entry name" value="Pyr_nucl-diS_OxRdtase_dimer"/>
</dbReference>
<feature type="binding site" evidence="9">
    <location>
        <begin position="166"/>
        <end position="173"/>
    </location>
    <ligand>
        <name>NAD(+)</name>
        <dbReference type="ChEBI" id="CHEBI:57540"/>
    </ligand>
</feature>
<evidence type="ECO:0000259" key="13">
    <source>
        <dbReference type="Pfam" id="PF07992"/>
    </source>
</evidence>
<feature type="domain" description="FAD/NAD(P)-binding" evidence="13">
    <location>
        <begin position="4"/>
        <end position="302"/>
    </location>
</feature>
<evidence type="ECO:0000256" key="1">
    <source>
        <dbReference type="ARBA" id="ARBA00007532"/>
    </source>
</evidence>
<feature type="binding site" evidence="9">
    <location>
        <position position="52"/>
    </location>
    <ligand>
        <name>FAD</name>
        <dbReference type="ChEBI" id="CHEBI:57692"/>
    </ligand>
</feature>
<evidence type="ECO:0000256" key="8">
    <source>
        <dbReference type="PIRSR" id="PIRSR000350-2"/>
    </source>
</evidence>
<comment type="similarity">
    <text evidence="1 11">Belongs to the class-I pyridine nucleotide-disulfide oxidoreductase family.</text>
</comment>
<keyword evidence="9" id="KW-0520">NAD</keyword>
<keyword evidence="5 11" id="KW-0560">Oxidoreductase</keyword>
<sequence>MKEYDLIVIGFGKAGKTLAKFMGRQGKQVAVIEKSSRMYGGTCINIGCIPSKLLIHDSAKQRPFEQSIARKEEVTSLLNKKNYHKLSGEENVEVIDAKAHFKSNKVLELHFADGTAEEMTAEHIVINTGAVSNVPPIKGVIESKHVYDSEGIMQLTKQPKRLVIVGGGYIALEFAASFGDFGTEVTVLERGNQILGHEDQEIAAMAIKDMEAHNVTFVLNASTEAFEDQGDEVIVKTSQGDFTADAVLYATGRKPNTDLGLENTDIELGARGEIKVNEYLETTVPNVYAAGDVTGGPQFTYISLDDFRVIKDGLVGERKRTTENRGIIPYTVFITPPISVVGMTADEARAKGYDIMEGRVKVSSITRHTIDDEGRGLFKSVVDKKTHQILGATLYGVKSDELINLIALAMNQQVPYEVIRDTIYTHPTIVESFNDLFNVSE</sequence>
<keyword evidence="3 9" id="KW-0274">FAD</keyword>
<dbReference type="Gene3D" id="3.30.390.30">
    <property type="match status" value="1"/>
</dbReference>
<dbReference type="GO" id="GO:0050660">
    <property type="term" value="F:flavin adenine dinucleotide binding"/>
    <property type="evidence" value="ECO:0007669"/>
    <property type="project" value="TreeGrafter"/>
</dbReference>
<evidence type="ECO:0000256" key="9">
    <source>
        <dbReference type="PIRSR" id="PIRSR000350-3"/>
    </source>
</evidence>
<dbReference type="PIRSF" id="PIRSF000350">
    <property type="entry name" value="Mercury_reductase_MerA"/>
    <property type="match status" value="1"/>
</dbReference>
<dbReference type="PROSITE" id="PS00076">
    <property type="entry name" value="PYRIDINE_REDOX_1"/>
    <property type="match status" value="1"/>
</dbReference>
<evidence type="ECO:0000256" key="4">
    <source>
        <dbReference type="ARBA" id="ARBA00022857"/>
    </source>
</evidence>
<keyword evidence="15" id="KW-1185">Reference proteome</keyword>
<feature type="binding site" evidence="9">
    <location>
        <position position="189"/>
    </location>
    <ligand>
        <name>NAD(+)</name>
        <dbReference type="ChEBI" id="CHEBI:57540"/>
    </ligand>
</feature>
<dbReference type="Pfam" id="PF02852">
    <property type="entry name" value="Pyr_redox_dim"/>
    <property type="match status" value="1"/>
</dbReference>
<comment type="cofactor">
    <cofactor evidence="9">
        <name>FAD</name>
        <dbReference type="ChEBI" id="CHEBI:57692"/>
    </cofactor>
    <text evidence="9">Binds 1 FAD per subunit.</text>
</comment>
<dbReference type="NCBIfam" id="NF005572">
    <property type="entry name" value="PRK07251.1"/>
    <property type="match status" value="1"/>
</dbReference>
<evidence type="ECO:0000256" key="2">
    <source>
        <dbReference type="ARBA" id="ARBA00022630"/>
    </source>
</evidence>
<dbReference type="Pfam" id="PF07992">
    <property type="entry name" value="Pyr_redox_2"/>
    <property type="match status" value="1"/>
</dbReference>
<dbReference type="InterPro" id="IPR016156">
    <property type="entry name" value="FAD/NAD-linked_Rdtase_dimer_sf"/>
</dbReference>
<feature type="active site" description="Proton acceptor" evidence="8">
    <location>
        <position position="426"/>
    </location>
</feature>
<dbReference type="AlphaFoldDB" id="A0A4R6BBC0"/>
<dbReference type="EMBL" id="SCWA01000018">
    <property type="protein sequence ID" value="TDL94268.1"/>
    <property type="molecule type" value="Genomic_DNA"/>
</dbReference>